<dbReference type="Gene3D" id="3.40.720.10">
    <property type="entry name" value="Alkaline Phosphatase, subunit A"/>
    <property type="match status" value="3"/>
</dbReference>
<accession>A0A8I1YBP0</accession>
<dbReference type="InterPro" id="IPR017850">
    <property type="entry name" value="Alkaline_phosphatase_core_sf"/>
</dbReference>
<protein>
    <submittedName>
        <fullName evidence="1">Putative AlkP superfamily phosphohydrolase/phosphomutase</fullName>
    </submittedName>
</protein>
<evidence type="ECO:0000313" key="1">
    <source>
        <dbReference type="EMBL" id="MBP1293553.1"/>
    </source>
</evidence>
<dbReference type="EMBL" id="JAFICZ010000001">
    <property type="protein sequence ID" value="MBP1293553.1"/>
    <property type="molecule type" value="Genomic_DNA"/>
</dbReference>
<keyword evidence="1" id="KW-0378">Hydrolase</keyword>
<dbReference type="GO" id="GO:0016787">
    <property type="term" value="F:hydrolase activity"/>
    <property type="evidence" value="ECO:0007669"/>
    <property type="project" value="UniProtKB-KW"/>
</dbReference>
<dbReference type="SUPFAM" id="SSF53649">
    <property type="entry name" value="Alkaline phosphatase-like"/>
    <property type="match status" value="1"/>
</dbReference>
<dbReference type="Pfam" id="PF01663">
    <property type="entry name" value="Phosphodiest"/>
    <property type="match status" value="2"/>
</dbReference>
<dbReference type="InterPro" id="IPR002591">
    <property type="entry name" value="Phosphodiest/P_Trfase"/>
</dbReference>
<dbReference type="Proteomes" id="UP000673383">
    <property type="component" value="Unassembled WGS sequence"/>
</dbReference>
<sequence length="622" mass="67138">MKRHARSRIAIVGIDGFSPSTLQHFLGDGVMPALASLAARGVRVPLVSTLPATTPVAWAAMSTGCYPAKNGIEGFLLHRPGRRLDDRISGVYADLMTAEPIWQTACLNGLSSYVVKFPLSYPSAATLRVDGAAGWGGLTCLHEAAASGVSRWPDGENALISAVEQWAGQPPAGLSPVWLGCLSLSSTWGHAPIRFALALSTSEDGPAVSIANDPDWGSLLTTLLRGEWSDPVEIPAADRRGKVRRCALRFKALALETDPVSVQLFNTPVHELSGHSLPDSLWQKHRRAAGPIEEQTDPSLLFSGAIDVATHVDRCQLNTDWLCRISQSVLRDEPWDLFMVHTHIVDWAHHVLHGAIDSRHPRFEPDRADQADALLRHFYAMTDRLVASVIDAAGDDANIIVMGDHGQDLHHTTVRFNHWLAGTGYLAFRDDDPTAIDWTRTLACTLGNSVYLNLAGREPTGIVDPGRAAVLIDELCAGLLGISDPRNGERVVHVAAPREHFAYLGAHGRGMGDIVFCLRSGYQARNDPGPMFEITTPWAEFTSGHDHFWPLDPRLQSLMFAAGPAFAADGRPSRPRPIVDVAPTILAVLGIAPPPDIDGVTIESVLADPPPVPAAPSQPLEV</sequence>
<proteinExistence type="predicted"/>
<name>A0A8I1YBP0_BRAEL</name>
<dbReference type="RefSeq" id="WP_028344159.1">
    <property type="nucleotide sequence ID" value="NZ_CP126003.1"/>
</dbReference>
<dbReference type="AlphaFoldDB" id="A0A8I1YBP0"/>
<reference evidence="1" key="1">
    <citation type="submission" date="2021-02" db="EMBL/GenBank/DDBJ databases">
        <title>Genomic Encyclopedia of Type Strains, Phase IV (KMG-V): Genome sequencing to study the core and pangenomes of soil and plant-associated prokaryotes.</title>
        <authorList>
            <person name="Whitman W."/>
        </authorList>
    </citation>
    <scope>NUCLEOTIDE SEQUENCE</scope>
    <source>
        <strain evidence="1">USDA 406</strain>
    </source>
</reference>
<dbReference type="PANTHER" id="PTHR10151">
    <property type="entry name" value="ECTONUCLEOTIDE PYROPHOSPHATASE/PHOSPHODIESTERASE"/>
    <property type="match status" value="1"/>
</dbReference>
<dbReference type="PANTHER" id="PTHR10151:SF120">
    <property type="entry name" value="BIS(5'-ADENOSYL)-TRIPHOSPHATASE"/>
    <property type="match status" value="1"/>
</dbReference>
<gene>
    <name evidence="1" type="ORF">JOH49_003306</name>
</gene>
<evidence type="ECO:0000313" key="2">
    <source>
        <dbReference type="Proteomes" id="UP000673383"/>
    </source>
</evidence>
<organism evidence="1 2">
    <name type="scientific">Bradyrhizobium elkanii</name>
    <dbReference type="NCBI Taxonomy" id="29448"/>
    <lineage>
        <taxon>Bacteria</taxon>
        <taxon>Pseudomonadati</taxon>
        <taxon>Pseudomonadota</taxon>
        <taxon>Alphaproteobacteria</taxon>
        <taxon>Hyphomicrobiales</taxon>
        <taxon>Nitrobacteraceae</taxon>
        <taxon>Bradyrhizobium</taxon>
    </lineage>
</organism>
<comment type="caution">
    <text evidence="1">The sequence shown here is derived from an EMBL/GenBank/DDBJ whole genome shotgun (WGS) entry which is preliminary data.</text>
</comment>